<sequence>MKNLNTNDFKDELGEQVKDVGEKVVVGAKGYAKIAKAQIMGTAGDDQTKAVGSGTMRETKDNGQETKVGKMDDGTGKKIDPVTGKPVIKKQTLTHLTTAANQLRLAKLKKIREELEKQRLKVTGEKEKLAPLEAAKNQGAGPVMPGESAEKQPKEDVVAKTLKGSKSTGEFKGLIGG</sequence>
<accession>A0A1F6A2R0</accession>
<proteinExistence type="predicted"/>
<organism evidence="2 3">
    <name type="scientific">Candidatus Gottesmanbacteria bacterium RIFCSPHIGHO2_01_FULL_47_48</name>
    <dbReference type="NCBI Taxonomy" id="1798381"/>
    <lineage>
        <taxon>Bacteria</taxon>
        <taxon>Candidatus Gottesmaniibacteriota</taxon>
    </lineage>
</organism>
<reference evidence="2 3" key="1">
    <citation type="journal article" date="2016" name="Nat. Commun.">
        <title>Thousands of microbial genomes shed light on interconnected biogeochemical processes in an aquifer system.</title>
        <authorList>
            <person name="Anantharaman K."/>
            <person name="Brown C.T."/>
            <person name="Hug L.A."/>
            <person name="Sharon I."/>
            <person name="Castelle C.J."/>
            <person name="Probst A.J."/>
            <person name="Thomas B.C."/>
            <person name="Singh A."/>
            <person name="Wilkins M.J."/>
            <person name="Karaoz U."/>
            <person name="Brodie E.L."/>
            <person name="Williams K.H."/>
            <person name="Hubbard S.S."/>
            <person name="Banfield J.F."/>
        </authorList>
    </citation>
    <scope>NUCLEOTIDE SEQUENCE [LARGE SCALE GENOMIC DNA]</scope>
</reference>
<dbReference type="EMBL" id="MFJK01000011">
    <property type="protein sequence ID" value="OGG18949.1"/>
    <property type="molecule type" value="Genomic_DNA"/>
</dbReference>
<protein>
    <submittedName>
        <fullName evidence="2">Uncharacterized protein</fullName>
    </submittedName>
</protein>
<name>A0A1F6A2R0_9BACT</name>
<dbReference type="STRING" id="1798381.A2721_02305"/>
<feature type="region of interest" description="Disordered" evidence="1">
    <location>
        <begin position="45"/>
        <end position="83"/>
    </location>
</feature>
<feature type="compositionally biased region" description="Basic and acidic residues" evidence="1">
    <location>
        <begin position="57"/>
        <end position="80"/>
    </location>
</feature>
<evidence type="ECO:0000313" key="3">
    <source>
        <dbReference type="Proteomes" id="UP000177871"/>
    </source>
</evidence>
<feature type="compositionally biased region" description="Basic and acidic residues" evidence="1">
    <location>
        <begin position="148"/>
        <end position="158"/>
    </location>
</feature>
<dbReference type="AlphaFoldDB" id="A0A1F6A2R0"/>
<gene>
    <name evidence="2" type="ORF">A2721_02305</name>
</gene>
<evidence type="ECO:0000313" key="2">
    <source>
        <dbReference type="EMBL" id="OGG18949.1"/>
    </source>
</evidence>
<evidence type="ECO:0000256" key="1">
    <source>
        <dbReference type="SAM" id="MobiDB-lite"/>
    </source>
</evidence>
<feature type="region of interest" description="Disordered" evidence="1">
    <location>
        <begin position="122"/>
        <end position="163"/>
    </location>
</feature>
<comment type="caution">
    <text evidence="2">The sequence shown here is derived from an EMBL/GenBank/DDBJ whole genome shotgun (WGS) entry which is preliminary data.</text>
</comment>
<dbReference type="Proteomes" id="UP000177871">
    <property type="component" value="Unassembled WGS sequence"/>
</dbReference>